<accession>A0AAV0UMC7</accession>
<name>A0AAV0UMC7_HYABA</name>
<gene>
    <name evidence="2" type="ORF">HBR001_LOCUS6926</name>
</gene>
<keyword evidence="1" id="KW-0472">Membrane</keyword>
<keyword evidence="3" id="KW-1185">Reference proteome</keyword>
<reference evidence="2" key="1">
    <citation type="submission" date="2022-12" db="EMBL/GenBank/DDBJ databases">
        <authorList>
            <person name="Webb A."/>
        </authorList>
    </citation>
    <scope>NUCLEOTIDE SEQUENCE</scope>
    <source>
        <strain evidence="2">Hp1</strain>
    </source>
</reference>
<keyword evidence="1" id="KW-1133">Transmembrane helix</keyword>
<evidence type="ECO:0000313" key="2">
    <source>
        <dbReference type="EMBL" id="CAI5736750.1"/>
    </source>
</evidence>
<evidence type="ECO:0000256" key="1">
    <source>
        <dbReference type="SAM" id="Phobius"/>
    </source>
</evidence>
<evidence type="ECO:0008006" key="4">
    <source>
        <dbReference type="Google" id="ProtNLM"/>
    </source>
</evidence>
<keyword evidence="1" id="KW-0812">Transmembrane</keyword>
<dbReference type="EMBL" id="CANTFL010001320">
    <property type="protein sequence ID" value="CAI5736750.1"/>
    <property type="molecule type" value="Genomic_DNA"/>
</dbReference>
<feature type="transmembrane region" description="Helical" evidence="1">
    <location>
        <begin position="221"/>
        <end position="241"/>
    </location>
</feature>
<feature type="transmembrane region" description="Helical" evidence="1">
    <location>
        <begin position="144"/>
        <end position="162"/>
    </location>
</feature>
<feature type="transmembrane region" description="Helical" evidence="1">
    <location>
        <begin position="342"/>
        <end position="357"/>
    </location>
</feature>
<feature type="transmembrane region" description="Helical" evidence="1">
    <location>
        <begin position="289"/>
        <end position="307"/>
    </location>
</feature>
<dbReference type="Proteomes" id="UP001162031">
    <property type="component" value="Unassembled WGS sequence"/>
</dbReference>
<feature type="transmembrane region" description="Helical" evidence="1">
    <location>
        <begin position="106"/>
        <end position="124"/>
    </location>
</feature>
<protein>
    <recommendedName>
        <fullName evidence="4">Dolichol kinase</fullName>
    </recommendedName>
</protein>
<comment type="caution">
    <text evidence="2">The sequence shown here is derived from an EMBL/GenBank/DDBJ whole genome shotgun (WGS) entry which is preliminary data.</text>
</comment>
<evidence type="ECO:0000313" key="3">
    <source>
        <dbReference type="Proteomes" id="UP001162031"/>
    </source>
</evidence>
<proteinExistence type="predicted"/>
<organism evidence="2 3">
    <name type="scientific">Hyaloperonospora brassicae</name>
    <name type="common">Brassica downy mildew</name>
    <name type="synonym">Peronospora brassicae</name>
    <dbReference type="NCBI Taxonomy" id="162125"/>
    <lineage>
        <taxon>Eukaryota</taxon>
        <taxon>Sar</taxon>
        <taxon>Stramenopiles</taxon>
        <taxon>Oomycota</taxon>
        <taxon>Peronosporomycetes</taxon>
        <taxon>Peronosporales</taxon>
        <taxon>Peronosporaceae</taxon>
        <taxon>Hyaloperonospora</taxon>
    </lineage>
</organism>
<sequence>MADTNAIAPAVAPPAPLEWPENMTQLQGVTIAVLPVAALVLCYVMLRLVWRVPTPLPLRTTGASVPGYGATDGSAPQPITAIKTSLVEEGEVAGDYKAHWYSTFDFAFLVGMGVYGVAMLVLTVVYERAWLTEPRFWLMQLPKLVVMMAVSLVGGLICRCFCDVDDKGYIMTNKSSTFKVNYTRKLQHFAAYMPIREHSKLFMLQFNSLDRPEDRPHTLKWIIVGNIAPGMFILMFFKWLFAAHGALTFILVFITGIGDGLAEPVGITWGRHKYKTRSCFSPNKYTRSWEGSACVFVSGLVFPALQYAAFDNFWQVLLSMLILAPTMAYAEATAPHTMDTPVLMIGCGAILYAIVHLV</sequence>
<feature type="transmembrane region" description="Helical" evidence="1">
    <location>
        <begin position="247"/>
        <end position="269"/>
    </location>
</feature>
<dbReference type="AlphaFoldDB" id="A0AAV0UMC7"/>
<feature type="transmembrane region" description="Helical" evidence="1">
    <location>
        <begin position="29"/>
        <end position="50"/>
    </location>
</feature>